<keyword evidence="1" id="KW-0472">Membrane</keyword>
<feature type="transmembrane region" description="Helical" evidence="1">
    <location>
        <begin position="21"/>
        <end position="43"/>
    </location>
</feature>
<name>A0A366F522_9HYPH</name>
<comment type="caution">
    <text evidence="2">The sequence shown here is derived from an EMBL/GenBank/DDBJ whole genome shotgun (WGS) entry which is preliminary data.</text>
</comment>
<dbReference type="InterPro" id="IPR007462">
    <property type="entry name" value="COV1-like"/>
</dbReference>
<keyword evidence="1" id="KW-0812">Transmembrane</keyword>
<organism evidence="2 3">
    <name type="scientific">Roseiarcus fermentans</name>
    <dbReference type="NCBI Taxonomy" id="1473586"/>
    <lineage>
        <taxon>Bacteria</taxon>
        <taxon>Pseudomonadati</taxon>
        <taxon>Pseudomonadota</taxon>
        <taxon>Alphaproteobacteria</taxon>
        <taxon>Hyphomicrobiales</taxon>
        <taxon>Roseiarcaceae</taxon>
        <taxon>Roseiarcus</taxon>
    </lineage>
</organism>
<evidence type="ECO:0000313" key="2">
    <source>
        <dbReference type="EMBL" id="RBP09717.1"/>
    </source>
</evidence>
<evidence type="ECO:0000256" key="1">
    <source>
        <dbReference type="SAM" id="Phobius"/>
    </source>
</evidence>
<keyword evidence="3" id="KW-1185">Reference proteome</keyword>
<proteinExistence type="predicted"/>
<reference evidence="2 3" key="1">
    <citation type="submission" date="2018-06" db="EMBL/GenBank/DDBJ databases">
        <title>Genomic Encyclopedia of Type Strains, Phase IV (KMG-IV): sequencing the most valuable type-strain genomes for metagenomic binning, comparative biology and taxonomic classification.</title>
        <authorList>
            <person name="Goeker M."/>
        </authorList>
    </citation>
    <scope>NUCLEOTIDE SEQUENCE [LARGE SCALE GENOMIC DNA]</scope>
    <source>
        <strain evidence="2 3">DSM 24875</strain>
    </source>
</reference>
<gene>
    <name evidence="2" type="ORF">DFR50_12162</name>
</gene>
<accession>A0A366F522</accession>
<protein>
    <submittedName>
        <fullName evidence="2">Putative membrane protein</fullName>
    </submittedName>
</protein>
<sequence>MSIESSPASIHRSFARQLRSWFFTGLVVFGPVAVTAYIAWFVVNTIDNWVKPLLPQSLSPDGWLPFHVPGLGVLIAVVGLTVLGFLAANIIGRSVVGFSEAMLDRTPVVRGVYKGLKQVFETVFSQSGSQFRKVGLVEFPVKGSWSIVFLSSDPGSVMARALPGDKPMVSVFMPCTPNPTTGFFFYIAADDIVELTITADEAAKLIMSAGLIQPEGAGQLAAMAEAARLARAPAG</sequence>
<dbReference type="AlphaFoldDB" id="A0A366F522"/>
<dbReference type="EMBL" id="QNRK01000021">
    <property type="protein sequence ID" value="RBP09717.1"/>
    <property type="molecule type" value="Genomic_DNA"/>
</dbReference>
<feature type="transmembrane region" description="Helical" evidence="1">
    <location>
        <begin position="63"/>
        <end position="88"/>
    </location>
</feature>
<dbReference type="PANTHER" id="PTHR31876">
    <property type="entry name" value="COV-LIKE PROTEIN 1"/>
    <property type="match status" value="1"/>
</dbReference>
<dbReference type="Pfam" id="PF04367">
    <property type="entry name" value="DUF502"/>
    <property type="match status" value="1"/>
</dbReference>
<dbReference type="RefSeq" id="WP_113890729.1">
    <property type="nucleotide sequence ID" value="NZ_QNRK01000021.1"/>
</dbReference>
<keyword evidence="1" id="KW-1133">Transmembrane helix</keyword>
<dbReference type="Proteomes" id="UP000253529">
    <property type="component" value="Unassembled WGS sequence"/>
</dbReference>
<dbReference type="PANTHER" id="PTHR31876:SF26">
    <property type="entry name" value="PROTEIN LIKE COV 2"/>
    <property type="match status" value="1"/>
</dbReference>
<dbReference type="OrthoDB" id="9780267at2"/>
<evidence type="ECO:0000313" key="3">
    <source>
        <dbReference type="Proteomes" id="UP000253529"/>
    </source>
</evidence>